<keyword evidence="11" id="KW-1185">Reference proteome</keyword>
<feature type="binding site" evidence="8">
    <location>
        <position position="143"/>
    </location>
    <ligand>
        <name>IMP</name>
        <dbReference type="ChEBI" id="CHEBI:58053"/>
        <note>ligand shared between dimeric partners</note>
    </ligand>
</feature>
<dbReference type="Pfam" id="PF00709">
    <property type="entry name" value="Adenylsucc_synt"/>
    <property type="match status" value="1"/>
</dbReference>
<keyword evidence="7 8" id="KW-0342">GTP-binding</keyword>
<dbReference type="Gene3D" id="3.40.440.10">
    <property type="entry name" value="Adenylosuccinate Synthetase, subunit A, domain 1"/>
    <property type="match status" value="1"/>
</dbReference>
<dbReference type="InterPro" id="IPR027417">
    <property type="entry name" value="P-loop_NTPase"/>
</dbReference>
<dbReference type="InterPro" id="IPR042111">
    <property type="entry name" value="Adenylosuccinate_synth_dom3"/>
</dbReference>
<dbReference type="AlphaFoldDB" id="A0A2K9NVE7"/>
<dbReference type="FunFam" id="3.90.170.10:FF:000001">
    <property type="entry name" value="Adenylosuccinate synthetase"/>
    <property type="match status" value="1"/>
</dbReference>
<dbReference type="EMBL" id="CP025704">
    <property type="protein sequence ID" value="AUN99477.1"/>
    <property type="molecule type" value="Genomic_DNA"/>
</dbReference>
<feature type="binding site" description="in other chain" evidence="8">
    <location>
        <begin position="38"/>
        <end position="41"/>
    </location>
    <ligand>
        <name>IMP</name>
        <dbReference type="ChEBI" id="CHEBI:58053"/>
        <note>ligand shared between dimeric partners</note>
    </ligand>
</feature>
<dbReference type="SUPFAM" id="SSF52540">
    <property type="entry name" value="P-loop containing nucleoside triphosphate hydrolases"/>
    <property type="match status" value="1"/>
</dbReference>
<keyword evidence="6 8" id="KW-0460">Magnesium</keyword>
<keyword evidence="8" id="KW-0963">Cytoplasm</keyword>
<keyword evidence="3 8" id="KW-0479">Metal-binding</keyword>
<dbReference type="OrthoDB" id="5288032at2"/>
<dbReference type="CDD" id="cd03108">
    <property type="entry name" value="AdSS"/>
    <property type="match status" value="1"/>
</dbReference>
<evidence type="ECO:0000256" key="2">
    <source>
        <dbReference type="ARBA" id="ARBA00022598"/>
    </source>
</evidence>
<dbReference type="GO" id="GO:0005737">
    <property type="term" value="C:cytoplasm"/>
    <property type="evidence" value="ECO:0007669"/>
    <property type="project" value="UniProtKB-SubCell"/>
</dbReference>
<dbReference type="Proteomes" id="UP000235584">
    <property type="component" value="Chromosome"/>
</dbReference>
<name>A0A2K9NVE7_BACTC</name>
<dbReference type="SMART" id="SM00788">
    <property type="entry name" value="Adenylsucc_synt"/>
    <property type="match status" value="1"/>
</dbReference>
<dbReference type="Gene3D" id="3.90.170.10">
    <property type="entry name" value="Adenylosuccinate Synthetase, subunit A, domain 3"/>
    <property type="match status" value="1"/>
</dbReference>
<dbReference type="InterPro" id="IPR018220">
    <property type="entry name" value="Adenylosuccin_syn_GTP-bd"/>
</dbReference>
<keyword evidence="2 8" id="KW-0436">Ligase</keyword>
<evidence type="ECO:0000256" key="4">
    <source>
        <dbReference type="ARBA" id="ARBA00022741"/>
    </source>
</evidence>
<comment type="cofactor">
    <cofactor evidence="8">
        <name>Mg(2+)</name>
        <dbReference type="ChEBI" id="CHEBI:18420"/>
    </cofactor>
    <text evidence="8">Binds 1 Mg(2+) ion per subunit.</text>
</comment>
<feature type="binding site" evidence="8">
    <location>
        <position position="13"/>
    </location>
    <ligand>
        <name>Mg(2+)</name>
        <dbReference type="ChEBI" id="CHEBI:18420"/>
    </ligand>
</feature>
<feature type="binding site" evidence="8">
    <location>
        <begin position="411"/>
        <end position="413"/>
    </location>
    <ligand>
        <name>GTP</name>
        <dbReference type="ChEBI" id="CHEBI:37565"/>
    </ligand>
</feature>
<evidence type="ECO:0000313" key="10">
    <source>
        <dbReference type="EMBL" id="AUN99477.1"/>
    </source>
</evidence>
<evidence type="ECO:0000256" key="9">
    <source>
        <dbReference type="RuleBase" id="RU000520"/>
    </source>
</evidence>
<feature type="binding site" evidence="8">
    <location>
        <begin position="299"/>
        <end position="305"/>
    </location>
    <ligand>
        <name>substrate</name>
    </ligand>
</feature>
<feature type="binding site" evidence="8">
    <location>
        <position position="40"/>
    </location>
    <ligand>
        <name>Mg(2+)</name>
        <dbReference type="ChEBI" id="CHEBI:18420"/>
    </ligand>
</feature>
<dbReference type="UniPathway" id="UPA00075">
    <property type="reaction ID" value="UER00335"/>
</dbReference>
<comment type="function">
    <text evidence="8">Plays an important role in the de novo pathway of purine nucleotide biosynthesis. Catalyzes the first committed step in the biosynthesis of AMP from IMP.</text>
</comment>
<dbReference type="NCBIfam" id="NF002223">
    <property type="entry name" value="PRK01117.1"/>
    <property type="match status" value="1"/>
</dbReference>
<feature type="binding site" description="in other chain" evidence="8">
    <location>
        <position position="239"/>
    </location>
    <ligand>
        <name>IMP</name>
        <dbReference type="ChEBI" id="CHEBI:58053"/>
        <note>ligand shared between dimeric partners</note>
    </ligand>
</feature>
<evidence type="ECO:0000256" key="5">
    <source>
        <dbReference type="ARBA" id="ARBA00022755"/>
    </source>
</evidence>
<evidence type="ECO:0000313" key="11">
    <source>
        <dbReference type="Proteomes" id="UP000235584"/>
    </source>
</evidence>
<feature type="active site" description="Proton acceptor" evidence="8">
    <location>
        <position position="13"/>
    </location>
</feature>
<dbReference type="GO" id="GO:0000287">
    <property type="term" value="F:magnesium ion binding"/>
    <property type="evidence" value="ECO:0007669"/>
    <property type="project" value="UniProtKB-UniRule"/>
</dbReference>
<dbReference type="GO" id="GO:0046040">
    <property type="term" value="P:IMP metabolic process"/>
    <property type="evidence" value="ECO:0007669"/>
    <property type="project" value="TreeGrafter"/>
</dbReference>
<dbReference type="PANTHER" id="PTHR11846:SF0">
    <property type="entry name" value="ADENYLOSUCCINATE SYNTHETASE"/>
    <property type="match status" value="1"/>
</dbReference>
<sequence length="426" mass="47022">MKTLAIIGAQWGDEGKGKITDLLSEKCDVVVRYQGGNNAGHTIIVDGKKIVLHLIPSGILHPHCASVIGHGVVFEPEAFQKELQNVADAGIKVTSENLKISENATIITSYNKLLDAARESQGSVKIGTTGKGIGPAYEDKVGRRAVKLKDLFDLENLKKKLARNLGEKEILFKHRYNIDFPSIEEEAARLFELGKKVQPFVCDTFSFLDKAVQANKKILFEGAQGILLDVDYGTYPFVTSSSTSLGGIYTGAGIPESSVQEVLAITKAYTTRVGEGPFPTELFDEVGEKIQTIGKEFGATTGRKRRCGWLDLPLLKYSVKASNLTSIALTKLDILCFVDELKVCVAYEYEGKQIDCAYPGIDLYKAKPVYKTLKPFKDDFTNKTDKDLSPELNAYIKEIETFLGIPVGILAFGPERKEILFRKNYF</sequence>
<gene>
    <name evidence="8" type="primary">purA</name>
    <name evidence="10" type="ORF">C0V70_15450</name>
</gene>
<dbReference type="KEGG" id="bsto:C0V70_15450"/>
<protein>
    <recommendedName>
        <fullName evidence="8 9">Adenylosuccinate synthetase</fullName>
        <shortName evidence="8">AMPSase</shortName>
        <shortName evidence="8">AdSS</shortName>
        <ecNumber evidence="8 9">6.3.4.4</ecNumber>
    </recommendedName>
    <alternativeName>
        <fullName evidence="8">IMP--aspartate ligase</fullName>
    </alternativeName>
</protein>
<evidence type="ECO:0000256" key="1">
    <source>
        <dbReference type="ARBA" id="ARBA00011738"/>
    </source>
</evidence>
<dbReference type="GO" id="GO:0004019">
    <property type="term" value="F:adenylosuccinate synthase activity"/>
    <property type="evidence" value="ECO:0007669"/>
    <property type="project" value="UniProtKB-UniRule"/>
</dbReference>
<dbReference type="InterPro" id="IPR033128">
    <property type="entry name" value="Adenylosuccin_syn_Lys_AS"/>
</dbReference>
<feature type="binding site" evidence="8">
    <location>
        <position position="305"/>
    </location>
    <ligand>
        <name>GTP</name>
        <dbReference type="ChEBI" id="CHEBI:37565"/>
    </ligand>
</feature>
<evidence type="ECO:0000256" key="3">
    <source>
        <dbReference type="ARBA" id="ARBA00022723"/>
    </source>
</evidence>
<evidence type="ECO:0000256" key="8">
    <source>
        <dbReference type="HAMAP-Rule" id="MF_00011"/>
    </source>
</evidence>
<keyword evidence="4 8" id="KW-0547">Nucleotide-binding</keyword>
<feature type="binding site" description="in other chain" evidence="8">
    <location>
        <position position="224"/>
    </location>
    <ligand>
        <name>IMP</name>
        <dbReference type="ChEBI" id="CHEBI:58053"/>
        <note>ligand shared between dimeric partners</note>
    </ligand>
</feature>
<feature type="binding site" evidence="8">
    <location>
        <begin position="40"/>
        <end position="42"/>
    </location>
    <ligand>
        <name>GTP</name>
        <dbReference type="ChEBI" id="CHEBI:37565"/>
    </ligand>
</feature>
<dbReference type="GO" id="GO:0044208">
    <property type="term" value="P:'de novo' AMP biosynthetic process"/>
    <property type="evidence" value="ECO:0007669"/>
    <property type="project" value="UniProtKB-UniRule"/>
</dbReference>
<dbReference type="InterPro" id="IPR042109">
    <property type="entry name" value="Adenylosuccinate_synth_dom1"/>
</dbReference>
<dbReference type="InterPro" id="IPR042110">
    <property type="entry name" value="Adenylosuccinate_synth_dom2"/>
</dbReference>
<dbReference type="NCBIfam" id="TIGR00184">
    <property type="entry name" value="purA"/>
    <property type="match status" value="1"/>
</dbReference>
<comment type="similarity">
    <text evidence="8 9">Belongs to the adenylosuccinate synthetase family.</text>
</comment>
<dbReference type="PANTHER" id="PTHR11846">
    <property type="entry name" value="ADENYLOSUCCINATE SYNTHETASE"/>
    <property type="match status" value="1"/>
</dbReference>
<comment type="subunit">
    <text evidence="1 8">Homodimer.</text>
</comment>
<feature type="active site" description="Proton donor" evidence="8">
    <location>
        <position position="41"/>
    </location>
</feature>
<feature type="binding site" description="in other chain" evidence="8">
    <location>
        <begin position="13"/>
        <end position="16"/>
    </location>
    <ligand>
        <name>IMP</name>
        <dbReference type="ChEBI" id="CHEBI:58053"/>
        <note>ligand shared between dimeric partners</note>
    </ligand>
</feature>
<comment type="subcellular location">
    <subcellularLocation>
        <location evidence="8">Cytoplasm</location>
    </subcellularLocation>
</comment>
<organism evidence="10 11">
    <name type="scientific">Bacteriovorax stolpii</name>
    <name type="common">Bdellovibrio stolpii</name>
    <dbReference type="NCBI Taxonomy" id="960"/>
    <lineage>
        <taxon>Bacteria</taxon>
        <taxon>Pseudomonadati</taxon>
        <taxon>Bdellovibrionota</taxon>
        <taxon>Bacteriovoracia</taxon>
        <taxon>Bacteriovoracales</taxon>
        <taxon>Bacteriovoracaceae</taxon>
        <taxon>Bacteriovorax</taxon>
    </lineage>
</organism>
<dbReference type="Gene3D" id="1.10.300.10">
    <property type="entry name" value="Adenylosuccinate Synthetase, subunit A, domain 2"/>
    <property type="match status" value="1"/>
</dbReference>
<evidence type="ECO:0000256" key="7">
    <source>
        <dbReference type="ARBA" id="ARBA00023134"/>
    </source>
</evidence>
<comment type="catalytic activity">
    <reaction evidence="8 9">
        <text>IMP + L-aspartate + GTP = N(6)-(1,2-dicarboxyethyl)-AMP + GDP + phosphate + 2 H(+)</text>
        <dbReference type="Rhea" id="RHEA:15753"/>
        <dbReference type="ChEBI" id="CHEBI:15378"/>
        <dbReference type="ChEBI" id="CHEBI:29991"/>
        <dbReference type="ChEBI" id="CHEBI:37565"/>
        <dbReference type="ChEBI" id="CHEBI:43474"/>
        <dbReference type="ChEBI" id="CHEBI:57567"/>
        <dbReference type="ChEBI" id="CHEBI:58053"/>
        <dbReference type="ChEBI" id="CHEBI:58189"/>
        <dbReference type="EC" id="6.3.4.4"/>
    </reaction>
</comment>
<dbReference type="FunFam" id="1.10.300.10:FF:000001">
    <property type="entry name" value="Adenylosuccinate synthetase"/>
    <property type="match status" value="1"/>
</dbReference>
<feature type="binding site" evidence="8">
    <location>
        <begin position="331"/>
        <end position="333"/>
    </location>
    <ligand>
        <name>GTP</name>
        <dbReference type="ChEBI" id="CHEBI:37565"/>
    </ligand>
</feature>
<dbReference type="HAMAP" id="MF_00011">
    <property type="entry name" value="Adenylosucc_synth"/>
    <property type="match status" value="1"/>
</dbReference>
<dbReference type="GO" id="GO:0005525">
    <property type="term" value="F:GTP binding"/>
    <property type="evidence" value="ECO:0007669"/>
    <property type="project" value="UniProtKB-UniRule"/>
</dbReference>
<comment type="pathway">
    <text evidence="8 9">Purine metabolism; AMP biosynthesis via de novo pathway; AMP from IMP: step 1/2.</text>
</comment>
<keyword evidence="5 8" id="KW-0658">Purine biosynthesis</keyword>
<dbReference type="EC" id="6.3.4.4" evidence="8 9"/>
<dbReference type="PROSITE" id="PS00513">
    <property type="entry name" value="ADENYLOSUCCIN_SYN_2"/>
    <property type="match status" value="1"/>
</dbReference>
<accession>A0A2K9NVE7</accession>
<feature type="binding site" description="in other chain" evidence="8">
    <location>
        <position position="129"/>
    </location>
    <ligand>
        <name>IMP</name>
        <dbReference type="ChEBI" id="CHEBI:58053"/>
        <note>ligand shared between dimeric partners</note>
    </ligand>
</feature>
<feature type="binding site" evidence="8">
    <location>
        <begin position="12"/>
        <end position="18"/>
    </location>
    <ligand>
        <name>GTP</name>
        <dbReference type="ChEBI" id="CHEBI:37565"/>
    </ligand>
</feature>
<dbReference type="InterPro" id="IPR001114">
    <property type="entry name" value="Adenylosuccinate_synthetase"/>
</dbReference>
<proteinExistence type="inferred from homology"/>
<feature type="binding site" description="in other chain" evidence="8">
    <location>
        <position position="303"/>
    </location>
    <ligand>
        <name>IMP</name>
        <dbReference type="ChEBI" id="CHEBI:58053"/>
        <note>ligand shared between dimeric partners</note>
    </ligand>
</feature>
<dbReference type="PROSITE" id="PS01266">
    <property type="entry name" value="ADENYLOSUCCIN_SYN_1"/>
    <property type="match status" value="1"/>
</dbReference>
<evidence type="ECO:0000256" key="6">
    <source>
        <dbReference type="ARBA" id="ARBA00022842"/>
    </source>
</evidence>
<dbReference type="RefSeq" id="WP_102244768.1">
    <property type="nucleotide sequence ID" value="NZ_CP025704.1"/>
</dbReference>
<reference evidence="10 11" key="1">
    <citation type="submission" date="2018-01" db="EMBL/GenBank/DDBJ databases">
        <title>Complete genome sequence of Bacteriovorax stolpii DSM12778.</title>
        <authorList>
            <person name="Tang B."/>
            <person name="Chang J."/>
        </authorList>
    </citation>
    <scope>NUCLEOTIDE SEQUENCE [LARGE SCALE GENOMIC DNA]</scope>
    <source>
        <strain evidence="10 11">DSM 12778</strain>
    </source>
</reference>